<dbReference type="Pfam" id="PF13561">
    <property type="entry name" value="adh_short_C2"/>
    <property type="match status" value="1"/>
</dbReference>
<dbReference type="AlphaFoldDB" id="A0A645IH48"/>
<comment type="caution">
    <text evidence="3">The sequence shown here is derived from an EMBL/GenBank/DDBJ whole genome shotgun (WGS) entry which is preliminary data.</text>
</comment>
<evidence type="ECO:0000313" key="3">
    <source>
        <dbReference type="EMBL" id="MPN50617.1"/>
    </source>
</evidence>
<keyword evidence="2 3" id="KW-0560">Oxidoreductase</keyword>
<dbReference type="PRINTS" id="PR00081">
    <property type="entry name" value="GDHRDH"/>
</dbReference>
<name>A0A645IH48_9ZZZZ</name>
<comment type="similarity">
    <text evidence="1">Belongs to the short-chain dehydrogenases/reductases (SDR) family.</text>
</comment>
<dbReference type="SUPFAM" id="SSF51735">
    <property type="entry name" value="NAD(P)-binding Rossmann-fold domains"/>
    <property type="match status" value="1"/>
</dbReference>
<dbReference type="EC" id="1.1.1.100" evidence="3"/>
<gene>
    <name evidence="3" type="primary">fabG_149</name>
    <name evidence="3" type="ORF">SDC9_198248</name>
</gene>
<dbReference type="InterPro" id="IPR036291">
    <property type="entry name" value="NAD(P)-bd_dom_sf"/>
</dbReference>
<proteinExistence type="inferred from homology"/>
<dbReference type="Gene3D" id="3.40.50.720">
    <property type="entry name" value="NAD(P)-binding Rossmann-like Domain"/>
    <property type="match status" value="1"/>
</dbReference>
<dbReference type="GO" id="GO:0004316">
    <property type="term" value="F:3-oxoacyl-[acyl-carrier-protein] reductase (NADPH) activity"/>
    <property type="evidence" value="ECO:0007669"/>
    <property type="project" value="UniProtKB-EC"/>
</dbReference>
<evidence type="ECO:0000256" key="1">
    <source>
        <dbReference type="ARBA" id="ARBA00006484"/>
    </source>
</evidence>
<reference evidence="3" key="1">
    <citation type="submission" date="2019-08" db="EMBL/GenBank/DDBJ databases">
        <authorList>
            <person name="Kucharzyk K."/>
            <person name="Murdoch R.W."/>
            <person name="Higgins S."/>
            <person name="Loffler F."/>
        </authorList>
    </citation>
    <scope>NUCLEOTIDE SEQUENCE</scope>
</reference>
<dbReference type="EMBL" id="VSSQ01114971">
    <property type="protein sequence ID" value="MPN50617.1"/>
    <property type="molecule type" value="Genomic_DNA"/>
</dbReference>
<dbReference type="InterPro" id="IPR002347">
    <property type="entry name" value="SDR_fam"/>
</dbReference>
<organism evidence="3">
    <name type="scientific">bioreactor metagenome</name>
    <dbReference type="NCBI Taxonomy" id="1076179"/>
    <lineage>
        <taxon>unclassified sequences</taxon>
        <taxon>metagenomes</taxon>
        <taxon>ecological metagenomes</taxon>
    </lineage>
</organism>
<sequence length="103" mass="11015">MSAGLHLEGTSAYSATKSAVVEMTKILAKELAPFGITCNVIAPSMIMTEAVEVLGERIIDKALDKLTIKRKLSIDEICNVISFFASENSTSITGQVIHMGLVT</sequence>
<accession>A0A645IH48</accession>
<protein>
    <submittedName>
        <fullName evidence="3">3-oxoacyl-[acyl-carrier-protein] reductase FabG</fullName>
        <ecNumber evidence="3">1.1.1.100</ecNumber>
    </submittedName>
</protein>
<dbReference type="PANTHER" id="PTHR48107">
    <property type="entry name" value="NADPH-DEPENDENT ALDEHYDE REDUCTASE-LIKE PROTEIN, CHLOROPLASTIC-RELATED"/>
    <property type="match status" value="1"/>
</dbReference>
<evidence type="ECO:0000256" key="2">
    <source>
        <dbReference type="ARBA" id="ARBA00023002"/>
    </source>
</evidence>